<dbReference type="AlphaFoldDB" id="A0A8J4PJH5"/>
<dbReference type="EMBL" id="AJWJ01000872">
    <property type="protein sequence ID" value="KAF2068695.1"/>
    <property type="molecule type" value="Genomic_DNA"/>
</dbReference>
<accession>A0A8J4PJH5</accession>
<proteinExistence type="predicted"/>
<keyword evidence="2" id="KW-1185">Reference proteome</keyword>
<name>A0A8J4PJH5_9MYCE</name>
<gene>
    <name evidence="1" type="ORF">CYY_009980</name>
</gene>
<organism evidence="1 2">
    <name type="scientific">Polysphondylium violaceum</name>
    <dbReference type="NCBI Taxonomy" id="133409"/>
    <lineage>
        <taxon>Eukaryota</taxon>
        <taxon>Amoebozoa</taxon>
        <taxon>Evosea</taxon>
        <taxon>Eumycetozoa</taxon>
        <taxon>Dictyostelia</taxon>
        <taxon>Dictyosteliales</taxon>
        <taxon>Dictyosteliaceae</taxon>
        <taxon>Polysphondylium</taxon>
    </lineage>
</organism>
<sequence>MCVHDYIDDIVDPNKLHFGILRDLTGRAEDFPLIGPGCTENCKKRMIEILQITMGRFTELVIGYFQDAKVGADISGGQCNFLEYMCYCQEQGKYEEEDFIEMVEKQMNVKIIDGKVIHLNPDGTPRDTRSQDLT</sequence>
<evidence type="ECO:0000313" key="1">
    <source>
        <dbReference type="EMBL" id="KAF2068695.1"/>
    </source>
</evidence>
<reference evidence="1" key="1">
    <citation type="submission" date="2020-01" db="EMBL/GenBank/DDBJ databases">
        <title>Development of genomics and gene disruption for Polysphondylium violaceum indicates a role for the polyketide synthase stlB in stalk morphogenesis.</title>
        <authorList>
            <person name="Narita B."/>
            <person name="Kawabe Y."/>
            <person name="Kin K."/>
            <person name="Saito T."/>
            <person name="Gibbs R."/>
            <person name="Kuspa A."/>
            <person name="Muzny D."/>
            <person name="Queller D."/>
            <person name="Richards S."/>
            <person name="Strassman J."/>
            <person name="Sucgang R."/>
            <person name="Worley K."/>
            <person name="Schaap P."/>
        </authorList>
    </citation>
    <scope>NUCLEOTIDE SEQUENCE</scope>
    <source>
        <strain evidence="1">QSvi11</strain>
    </source>
</reference>
<protein>
    <submittedName>
        <fullName evidence="1">Uncharacterized protein</fullName>
    </submittedName>
</protein>
<comment type="caution">
    <text evidence="1">The sequence shown here is derived from an EMBL/GenBank/DDBJ whole genome shotgun (WGS) entry which is preliminary data.</text>
</comment>
<dbReference type="OrthoDB" id="22274at2759"/>
<evidence type="ECO:0000313" key="2">
    <source>
        <dbReference type="Proteomes" id="UP000695562"/>
    </source>
</evidence>
<dbReference type="Proteomes" id="UP000695562">
    <property type="component" value="Unassembled WGS sequence"/>
</dbReference>